<name>A0A5J4TWK2_9EUKA</name>
<comment type="caution">
    <text evidence="1">The sequence shown here is derived from an EMBL/GenBank/DDBJ whole genome shotgun (WGS) entry which is preliminary data.</text>
</comment>
<dbReference type="EMBL" id="SNRW01024449">
    <property type="protein sequence ID" value="KAA6362259.1"/>
    <property type="molecule type" value="Genomic_DNA"/>
</dbReference>
<sequence length="106" mass="12413">MIQTLKDWSYTIYKSKNVKIRQLVGLIGRLNFFRPQKKEASLYLLELDKAKTLQLKTESWDGIVTVNRVVIRQLKWQIRRKEVNHPESLINKTIACMLTTDALPQG</sequence>
<reference evidence="1 2" key="1">
    <citation type="submission" date="2019-03" db="EMBL/GenBank/DDBJ databases">
        <title>Single cell metagenomics reveals metabolic interactions within the superorganism composed of flagellate Streblomastix strix and complex community of Bacteroidetes bacteria on its surface.</title>
        <authorList>
            <person name="Treitli S.C."/>
            <person name="Kolisko M."/>
            <person name="Husnik F."/>
            <person name="Keeling P."/>
            <person name="Hampl V."/>
        </authorList>
    </citation>
    <scope>NUCLEOTIDE SEQUENCE [LARGE SCALE GENOMIC DNA]</scope>
    <source>
        <strain evidence="1">ST1C</strain>
    </source>
</reference>
<proteinExistence type="predicted"/>
<dbReference type="AlphaFoldDB" id="A0A5J4TWK2"/>
<accession>A0A5J4TWK2</accession>
<protein>
    <submittedName>
        <fullName evidence="1">Uncharacterized protein</fullName>
    </submittedName>
</protein>
<evidence type="ECO:0000313" key="1">
    <source>
        <dbReference type="EMBL" id="KAA6362259.1"/>
    </source>
</evidence>
<dbReference type="Proteomes" id="UP000324800">
    <property type="component" value="Unassembled WGS sequence"/>
</dbReference>
<organism evidence="1 2">
    <name type="scientific">Streblomastix strix</name>
    <dbReference type="NCBI Taxonomy" id="222440"/>
    <lineage>
        <taxon>Eukaryota</taxon>
        <taxon>Metamonada</taxon>
        <taxon>Preaxostyla</taxon>
        <taxon>Oxymonadida</taxon>
        <taxon>Streblomastigidae</taxon>
        <taxon>Streblomastix</taxon>
    </lineage>
</organism>
<evidence type="ECO:0000313" key="2">
    <source>
        <dbReference type="Proteomes" id="UP000324800"/>
    </source>
</evidence>
<gene>
    <name evidence="1" type="ORF">EZS28_042214</name>
</gene>